<sequence length="30" mass="3134">MSAPKSRNTNGAAKFTDVFCRMITVSSAAA</sequence>
<evidence type="ECO:0000313" key="2">
    <source>
        <dbReference type="Proteomes" id="UP000548476"/>
    </source>
</evidence>
<reference evidence="1 2" key="1">
    <citation type="submission" date="2020-08" db="EMBL/GenBank/DDBJ databases">
        <title>Genomic Encyclopedia of Type Strains, Phase IV (KMG-IV): sequencing the most valuable type-strain genomes for metagenomic binning, comparative biology and taxonomic classification.</title>
        <authorList>
            <person name="Goeker M."/>
        </authorList>
    </citation>
    <scope>NUCLEOTIDE SEQUENCE [LARGE SCALE GENOMIC DNA]</scope>
    <source>
        <strain evidence="1 2">YIM 65646</strain>
    </source>
</reference>
<dbReference type="AlphaFoldDB" id="A0A841G110"/>
<name>A0A841G110_9ACTN</name>
<keyword evidence="2" id="KW-1185">Reference proteome</keyword>
<dbReference type="Proteomes" id="UP000548476">
    <property type="component" value="Unassembled WGS sequence"/>
</dbReference>
<dbReference type="EMBL" id="JACHGT010000021">
    <property type="protein sequence ID" value="MBB6039347.1"/>
    <property type="molecule type" value="Genomic_DNA"/>
</dbReference>
<proteinExistence type="predicted"/>
<comment type="caution">
    <text evidence="1">The sequence shown here is derived from an EMBL/GenBank/DDBJ whole genome shotgun (WGS) entry which is preliminary data.</text>
</comment>
<accession>A0A841G110</accession>
<organism evidence="1 2">
    <name type="scientific">Phytomonospora endophytica</name>
    <dbReference type="NCBI Taxonomy" id="714109"/>
    <lineage>
        <taxon>Bacteria</taxon>
        <taxon>Bacillati</taxon>
        <taxon>Actinomycetota</taxon>
        <taxon>Actinomycetes</taxon>
        <taxon>Micromonosporales</taxon>
        <taxon>Micromonosporaceae</taxon>
        <taxon>Phytomonospora</taxon>
    </lineage>
</organism>
<protein>
    <submittedName>
        <fullName evidence="1">Uncharacterized protein</fullName>
    </submittedName>
</protein>
<evidence type="ECO:0000313" key="1">
    <source>
        <dbReference type="EMBL" id="MBB6039347.1"/>
    </source>
</evidence>
<gene>
    <name evidence="1" type="ORF">HNR73_007241</name>
</gene>